<keyword evidence="2" id="KW-1185">Reference proteome</keyword>
<organism evidence="1 2">
    <name type="scientific">Naganishia adeliensis</name>
    <dbReference type="NCBI Taxonomy" id="92952"/>
    <lineage>
        <taxon>Eukaryota</taxon>
        <taxon>Fungi</taxon>
        <taxon>Dikarya</taxon>
        <taxon>Basidiomycota</taxon>
        <taxon>Agaricomycotina</taxon>
        <taxon>Tremellomycetes</taxon>
        <taxon>Filobasidiales</taxon>
        <taxon>Filobasidiaceae</taxon>
        <taxon>Naganishia</taxon>
    </lineage>
</organism>
<sequence>MSLEESQFESQVAETVPAGVMCVAPRSLEGREAVKGDEMVLKSLYICSPARALTTSLHTKIAHMSARTNELLEANQSLSRRLDTASRNAEENRVALDDMTKRLERHQKRNHEELERLDEELIVAKAERDTFRSQAEIREVEIQRLKKHRGDGDAFANSDRHIGSPAQPSASKGLKEVARENGKENMPMGRVEARGKAKVTYANKKRRPSVASTSAATTSRTPAVQPSDPRPTSRTLVLETLVENMEDVVPSSVPNSDM</sequence>
<gene>
    <name evidence="1" type="ORF">QFC20_005823</name>
</gene>
<name>A0ACC2VIE5_9TREE</name>
<dbReference type="Proteomes" id="UP001230649">
    <property type="component" value="Unassembled WGS sequence"/>
</dbReference>
<proteinExistence type="predicted"/>
<protein>
    <submittedName>
        <fullName evidence="1">Uncharacterized protein</fullName>
    </submittedName>
</protein>
<dbReference type="EMBL" id="JASBWS010000088">
    <property type="protein sequence ID" value="KAJ9098908.1"/>
    <property type="molecule type" value="Genomic_DNA"/>
</dbReference>
<evidence type="ECO:0000313" key="1">
    <source>
        <dbReference type="EMBL" id="KAJ9098908.1"/>
    </source>
</evidence>
<accession>A0ACC2VIE5</accession>
<reference evidence="1" key="1">
    <citation type="submission" date="2023-04" db="EMBL/GenBank/DDBJ databases">
        <title>Draft Genome sequencing of Naganishia species isolated from polar environments using Oxford Nanopore Technology.</title>
        <authorList>
            <person name="Leo P."/>
            <person name="Venkateswaran K."/>
        </authorList>
    </citation>
    <scope>NUCLEOTIDE SEQUENCE</scope>
    <source>
        <strain evidence="1">MNA-CCFEE 5262</strain>
    </source>
</reference>
<comment type="caution">
    <text evidence="1">The sequence shown here is derived from an EMBL/GenBank/DDBJ whole genome shotgun (WGS) entry which is preliminary data.</text>
</comment>
<evidence type="ECO:0000313" key="2">
    <source>
        <dbReference type="Proteomes" id="UP001230649"/>
    </source>
</evidence>